<keyword evidence="3" id="KW-1185">Reference proteome</keyword>
<sequence>MSVTTESATRADVLAARALVAMGDAAGRPVEAQTRELAQLDPTKRASRQANRTDVPRLAGQGEHDPS</sequence>
<proteinExistence type="predicted"/>
<evidence type="ECO:0000313" key="2">
    <source>
        <dbReference type="EMBL" id="MEZ0493276.1"/>
    </source>
</evidence>
<evidence type="ECO:0000256" key="1">
    <source>
        <dbReference type="SAM" id="MobiDB-lite"/>
    </source>
</evidence>
<feature type="region of interest" description="Disordered" evidence="1">
    <location>
        <begin position="35"/>
        <end position="67"/>
    </location>
</feature>
<evidence type="ECO:0000313" key="3">
    <source>
        <dbReference type="Proteomes" id="UP001566476"/>
    </source>
</evidence>
<gene>
    <name evidence="2" type="ORF">AB2L28_13630</name>
</gene>
<reference evidence="2 3" key="1">
    <citation type="submission" date="2024-07" db="EMBL/GenBank/DDBJ databases">
        <authorList>
            <person name="Thanompreechachai J."/>
            <person name="Duangmal K."/>
        </authorList>
    </citation>
    <scope>NUCLEOTIDE SEQUENCE [LARGE SCALE GENOMIC DNA]</scope>
    <source>
        <strain evidence="2 3">TBRC 1896</strain>
    </source>
</reference>
<dbReference type="Proteomes" id="UP001566476">
    <property type="component" value="Unassembled WGS sequence"/>
</dbReference>
<name>A0ABV4I3P1_9ACTN</name>
<protein>
    <submittedName>
        <fullName evidence="2">Uncharacterized protein</fullName>
    </submittedName>
</protein>
<dbReference type="RefSeq" id="WP_370719524.1">
    <property type="nucleotide sequence ID" value="NZ_JBGGTQ010000006.1"/>
</dbReference>
<accession>A0ABV4I3P1</accession>
<organism evidence="2 3">
    <name type="scientific">Kineococcus mangrovi</name>
    <dbReference type="NCBI Taxonomy" id="1660183"/>
    <lineage>
        <taxon>Bacteria</taxon>
        <taxon>Bacillati</taxon>
        <taxon>Actinomycetota</taxon>
        <taxon>Actinomycetes</taxon>
        <taxon>Kineosporiales</taxon>
        <taxon>Kineosporiaceae</taxon>
        <taxon>Kineococcus</taxon>
    </lineage>
</organism>
<comment type="caution">
    <text evidence="2">The sequence shown here is derived from an EMBL/GenBank/DDBJ whole genome shotgun (WGS) entry which is preliminary data.</text>
</comment>
<dbReference type="EMBL" id="JBGGTQ010000006">
    <property type="protein sequence ID" value="MEZ0493276.1"/>
    <property type="molecule type" value="Genomic_DNA"/>
</dbReference>